<evidence type="ECO:0000313" key="1">
    <source>
        <dbReference type="EMBL" id="OXM61370.1"/>
    </source>
</evidence>
<proteinExistence type="predicted"/>
<keyword evidence="2" id="KW-1185">Reference proteome</keyword>
<gene>
    <name evidence="1" type="ORF">CF165_38495</name>
</gene>
<comment type="caution">
    <text evidence="1">The sequence shown here is derived from an EMBL/GenBank/DDBJ whole genome shotgun (WGS) entry which is preliminary data.</text>
</comment>
<protein>
    <recommendedName>
        <fullName evidence="3">ESX-1 secretion-associated protein</fullName>
    </recommendedName>
</protein>
<evidence type="ECO:0008006" key="3">
    <source>
        <dbReference type="Google" id="ProtNLM"/>
    </source>
</evidence>
<organism evidence="1 2">
    <name type="scientific">Amycolatopsis vastitatis</name>
    <dbReference type="NCBI Taxonomy" id="1905142"/>
    <lineage>
        <taxon>Bacteria</taxon>
        <taxon>Bacillati</taxon>
        <taxon>Actinomycetota</taxon>
        <taxon>Actinomycetes</taxon>
        <taxon>Pseudonocardiales</taxon>
        <taxon>Pseudonocardiaceae</taxon>
        <taxon>Amycolatopsis</taxon>
    </lineage>
</organism>
<dbReference type="EMBL" id="NMUL01000047">
    <property type="protein sequence ID" value="OXM61370.1"/>
    <property type="molecule type" value="Genomic_DNA"/>
</dbReference>
<accession>A0A229SRG9</accession>
<dbReference type="Proteomes" id="UP000215199">
    <property type="component" value="Unassembled WGS sequence"/>
</dbReference>
<dbReference type="AlphaFoldDB" id="A0A229SRG9"/>
<evidence type="ECO:0000313" key="2">
    <source>
        <dbReference type="Proteomes" id="UP000215199"/>
    </source>
</evidence>
<sequence length="116" mass="12655">MVGYKVITSAVRAEGTKWRGFADTVGRVNPVVRNATLGPMAFFVGDPLTLATESFNASLLSDTYESLRSYVETALDGAVVEFDQIDDALQKTAQLYDLAEEVTEIDLKTIYGTAPR</sequence>
<name>A0A229SRG9_9PSEU</name>
<reference evidence="2" key="1">
    <citation type="submission" date="2017-07" db="EMBL/GenBank/DDBJ databases">
        <title>Comparative genome mining reveals phylogenetic distribution patterns of secondary metabolites in Amycolatopsis.</title>
        <authorList>
            <person name="Adamek M."/>
            <person name="Alanjary M."/>
            <person name="Sales-Ortells H."/>
            <person name="Goodfellow M."/>
            <person name="Bull A.T."/>
            <person name="Kalinowski J."/>
            <person name="Ziemert N."/>
        </authorList>
    </citation>
    <scope>NUCLEOTIDE SEQUENCE [LARGE SCALE GENOMIC DNA]</scope>
    <source>
        <strain evidence="2">H5</strain>
    </source>
</reference>